<feature type="signal peptide" evidence="2">
    <location>
        <begin position="1"/>
        <end position="28"/>
    </location>
</feature>
<dbReference type="InterPro" id="IPR032465">
    <property type="entry name" value="ACMSD"/>
</dbReference>
<proteinExistence type="predicted"/>
<dbReference type="PROSITE" id="PS51257">
    <property type="entry name" value="PROKAR_LIPOPROTEIN"/>
    <property type="match status" value="1"/>
</dbReference>
<keyword evidence="1" id="KW-0456">Lyase</keyword>
<evidence type="ECO:0000259" key="3">
    <source>
        <dbReference type="Pfam" id="PF04909"/>
    </source>
</evidence>
<dbReference type="Pfam" id="PF04909">
    <property type="entry name" value="Amidohydro_2"/>
    <property type="match status" value="1"/>
</dbReference>
<evidence type="ECO:0000256" key="1">
    <source>
        <dbReference type="ARBA" id="ARBA00023239"/>
    </source>
</evidence>
<evidence type="ECO:0000313" key="5">
    <source>
        <dbReference type="Proteomes" id="UP001239019"/>
    </source>
</evidence>
<dbReference type="InterPro" id="IPR032466">
    <property type="entry name" value="Metal_Hydrolase"/>
</dbReference>
<feature type="chain" id="PRO_5045291177" evidence="2">
    <location>
        <begin position="29"/>
        <end position="345"/>
    </location>
</feature>
<dbReference type="InterPro" id="IPR006680">
    <property type="entry name" value="Amidohydro-rel"/>
</dbReference>
<evidence type="ECO:0000313" key="4">
    <source>
        <dbReference type="EMBL" id="MDQ2069017.1"/>
    </source>
</evidence>
<feature type="domain" description="Amidohydrolase-related" evidence="3">
    <location>
        <begin position="102"/>
        <end position="312"/>
    </location>
</feature>
<accession>A0ABU0W4W5</accession>
<sequence length="345" mass="38405">MKPPLRHYASLCLIVLLLLGACATSPPAGRVPAADHHVHLRSEIAAQALPRVQLARGYARHELSQGYQDADALIQQLDRYGIHQAAILSLGYMYAIPEVAFDNEYDKVRRENDFTAEQAARHPDRLVAFCGVSPLAEYALEEIRRCATLNVVGIKMHMANSAVDLSRDSHFQALHDATALAAELELSLLIHLRTRGHRYDSEWVQRFVDETLPLTRHVTVQLAHMGGGGGMDGPTSRATRVLAAAVDSHPKLYFDLSGAFFREKDVWDGGRTALRLRQNRQAVAEAIQRLGPERVLFGSDWDSLEYDDTLAPLNRLRSLIGDEALARIHGNRAPYFQQAGRHTPD</sequence>
<dbReference type="PANTHER" id="PTHR21240:SF28">
    <property type="entry name" value="ISO-OROTATE DECARBOXYLASE (EUROFUNG)"/>
    <property type="match status" value="1"/>
</dbReference>
<keyword evidence="2" id="KW-0732">Signal</keyword>
<keyword evidence="5" id="KW-1185">Reference proteome</keyword>
<comment type="caution">
    <text evidence="4">The sequence shown here is derived from an EMBL/GenBank/DDBJ whole genome shotgun (WGS) entry which is preliminary data.</text>
</comment>
<dbReference type="RefSeq" id="WP_306727512.1">
    <property type="nucleotide sequence ID" value="NZ_JAVDDT010000002.1"/>
</dbReference>
<gene>
    <name evidence="4" type="ORF">RBH19_03925</name>
</gene>
<protein>
    <submittedName>
        <fullName evidence="4">Amidohydrolase family protein</fullName>
    </submittedName>
</protein>
<dbReference type="Proteomes" id="UP001239019">
    <property type="component" value="Unassembled WGS sequence"/>
</dbReference>
<dbReference type="PANTHER" id="PTHR21240">
    <property type="entry name" value="2-AMINO-3-CARBOXYLMUCONATE-6-SEMIALDEHYDE DECARBOXYLASE"/>
    <property type="match status" value="1"/>
</dbReference>
<dbReference type="Gene3D" id="3.20.20.140">
    <property type="entry name" value="Metal-dependent hydrolases"/>
    <property type="match status" value="1"/>
</dbReference>
<name>A0ABU0W4W5_9GAMM</name>
<dbReference type="SUPFAM" id="SSF51556">
    <property type="entry name" value="Metallo-dependent hydrolases"/>
    <property type="match status" value="1"/>
</dbReference>
<dbReference type="EMBL" id="JAVDDT010000002">
    <property type="protein sequence ID" value="MDQ2069017.1"/>
    <property type="molecule type" value="Genomic_DNA"/>
</dbReference>
<evidence type="ECO:0000256" key="2">
    <source>
        <dbReference type="SAM" id="SignalP"/>
    </source>
</evidence>
<organism evidence="4 5">
    <name type="scientific">Natronospira bacteriovora</name>
    <dbReference type="NCBI Taxonomy" id="3069753"/>
    <lineage>
        <taxon>Bacteria</taxon>
        <taxon>Pseudomonadati</taxon>
        <taxon>Pseudomonadota</taxon>
        <taxon>Gammaproteobacteria</taxon>
        <taxon>Natronospirales</taxon>
        <taxon>Natronospiraceae</taxon>
        <taxon>Natronospira</taxon>
    </lineage>
</organism>
<reference evidence="4 5" key="1">
    <citation type="submission" date="2023-08" db="EMBL/GenBank/DDBJ databases">
        <title>Whole-genome sequencing of halo(alkali)philic microorganisms from hypersaline lakes.</title>
        <authorList>
            <person name="Sorokin D.Y."/>
            <person name="Abbas B."/>
            <person name="Merkel A.Y."/>
        </authorList>
    </citation>
    <scope>NUCLEOTIDE SEQUENCE [LARGE SCALE GENOMIC DNA]</scope>
    <source>
        <strain evidence="4 5">AB-CW4</strain>
    </source>
</reference>